<dbReference type="Proteomes" id="UP000014303">
    <property type="component" value="Unassembled WGS sequence"/>
</dbReference>
<feature type="non-terminal residue" evidence="1">
    <location>
        <position position="1"/>
    </location>
</feature>
<reference evidence="1 2" key="1">
    <citation type="journal article" date="2013" name="PLoS ONE">
        <title>Lactobacillus paracasei comparative genomics: towards species pan-genome definition and exploitation of diversity.</title>
        <authorList>
            <person name="Smokvina T."/>
            <person name="Wels M."/>
            <person name="Polka J."/>
            <person name="Chervaux C."/>
            <person name="Brisse S."/>
            <person name="Boekhorst J."/>
            <person name="van Hylckama Vlieg J.E."/>
            <person name="Siezen R.J."/>
        </authorList>
    </citation>
    <scope>NUCLEOTIDE SEQUENCE [LARGE SCALE GENOMIC DNA]</scope>
    <source>
        <strain evidence="1 2">Lpp7</strain>
    </source>
</reference>
<evidence type="ECO:0000313" key="2">
    <source>
        <dbReference type="Proteomes" id="UP000014303"/>
    </source>
</evidence>
<dbReference type="AlphaFoldDB" id="A0A8E0IHL6"/>
<gene>
    <name evidence="1" type="ORF">Lpp7_08037</name>
</gene>
<protein>
    <submittedName>
        <fullName evidence="1">Putative replication protein</fullName>
    </submittedName>
</protein>
<dbReference type="EMBL" id="ANJV01000106">
    <property type="protein sequence ID" value="EPC51928.1"/>
    <property type="molecule type" value="Genomic_DNA"/>
</dbReference>
<name>A0A8E0IHL6_LACPA</name>
<sequence length="158" mass="18375">NNTSINKNIRASSTLESDFEKLWKLYPKKIGKKPALAAYKRAMSRKKNPATNRQIQDGIVAYRQLIKIKGTEKRFVKDGSTFFNQEAWNDYLEVVKEERDEQEARKPKFDPKKTAIAMYIDYNSPDRVLEEIEAQGIPINPEDAIRYIAEYDEGRQQA</sequence>
<comment type="caution">
    <text evidence="1">The sequence shown here is derived from an EMBL/GenBank/DDBJ whole genome shotgun (WGS) entry which is preliminary data.</text>
</comment>
<evidence type="ECO:0000313" key="1">
    <source>
        <dbReference type="EMBL" id="EPC51928.1"/>
    </source>
</evidence>
<proteinExistence type="predicted"/>
<organism evidence="1 2">
    <name type="scientific">Lacticaseibacillus paracasei subsp. paracasei Lpp7</name>
    <dbReference type="NCBI Taxonomy" id="1256200"/>
    <lineage>
        <taxon>Bacteria</taxon>
        <taxon>Bacillati</taxon>
        <taxon>Bacillota</taxon>
        <taxon>Bacilli</taxon>
        <taxon>Lactobacillales</taxon>
        <taxon>Lactobacillaceae</taxon>
        <taxon>Lacticaseibacillus</taxon>
    </lineage>
</organism>
<accession>A0A8E0IHL6</accession>